<comment type="caution">
    <text evidence="1">The sequence shown here is derived from an EMBL/GenBank/DDBJ whole genome shotgun (WGS) entry which is preliminary data.</text>
</comment>
<sequence>MTTIPTNEPAATTGWQRFAAFCRRLVAALRGPDPIPYVPPPPPPPPGRLTERRTIAPLAVPARGLAFHFQVYGMFLWTTDGLERSALHALVERFLPYAHQYLKELATDLAGEVEPHRGGDFERRLRQRLDRLGEWTYQRRGQEVTCRPQVRVHLDERVQQHIRPYWEQLIALDYERDLAARRARNMAGASTQWASILERLIDGPVPGGAATMTDEQLAQVVKELLVDRAAKVDPLLEALNSLKPQDEYAREGYFDLLDSVRPPQPPA</sequence>
<evidence type="ECO:0000313" key="2">
    <source>
        <dbReference type="Proteomes" id="UP000320239"/>
    </source>
</evidence>
<dbReference type="EMBL" id="VIWY01000003">
    <property type="protein sequence ID" value="TWG21099.1"/>
    <property type="molecule type" value="Genomic_DNA"/>
</dbReference>
<keyword evidence="2" id="KW-1185">Reference proteome</keyword>
<dbReference type="Proteomes" id="UP000320239">
    <property type="component" value="Unassembled WGS sequence"/>
</dbReference>
<accession>A0A561WB72</accession>
<organism evidence="1 2">
    <name type="scientific">Actinoplanes teichomyceticus</name>
    <dbReference type="NCBI Taxonomy" id="1867"/>
    <lineage>
        <taxon>Bacteria</taxon>
        <taxon>Bacillati</taxon>
        <taxon>Actinomycetota</taxon>
        <taxon>Actinomycetes</taxon>
        <taxon>Micromonosporales</taxon>
        <taxon>Micromonosporaceae</taxon>
        <taxon>Actinoplanes</taxon>
    </lineage>
</organism>
<gene>
    <name evidence="1" type="ORF">FHX34_103629</name>
</gene>
<evidence type="ECO:0000313" key="1">
    <source>
        <dbReference type="EMBL" id="TWG21099.1"/>
    </source>
</evidence>
<dbReference type="RefSeq" id="WP_122979771.1">
    <property type="nucleotide sequence ID" value="NZ_BOMX01000115.1"/>
</dbReference>
<reference evidence="1 2" key="1">
    <citation type="submission" date="2019-06" db="EMBL/GenBank/DDBJ databases">
        <title>Sequencing the genomes of 1000 actinobacteria strains.</title>
        <authorList>
            <person name="Klenk H.-P."/>
        </authorList>
    </citation>
    <scope>NUCLEOTIDE SEQUENCE [LARGE SCALE GENOMIC DNA]</scope>
    <source>
        <strain evidence="1 2">DSM 43866</strain>
    </source>
</reference>
<dbReference type="AlphaFoldDB" id="A0A561WB72"/>
<protein>
    <submittedName>
        <fullName evidence="1">Uncharacterized protein</fullName>
    </submittedName>
</protein>
<name>A0A561WB72_ACTTI</name>
<proteinExistence type="predicted"/>
<dbReference type="OrthoDB" id="3403620at2"/>